<comment type="caution">
    <text evidence="4">The sequence shown here is derived from an EMBL/GenBank/DDBJ whole genome shotgun (WGS) entry which is preliminary data.</text>
</comment>
<evidence type="ECO:0000256" key="2">
    <source>
        <dbReference type="PROSITE-ProRule" id="PRU00335"/>
    </source>
</evidence>
<evidence type="ECO:0000313" key="4">
    <source>
        <dbReference type="EMBL" id="GAA3533229.1"/>
    </source>
</evidence>
<dbReference type="EMBL" id="BAABBB010000009">
    <property type="protein sequence ID" value="GAA3533229.1"/>
    <property type="molecule type" value="Genomic_DNA"/>
</dbReference>
<organism evidence="4 5">
    <name type="scientific">Nocardioides daeguensis</name>
    <dbReference type="NCBI Taxonomy" id="908359"/>
    <lineage>
        <taxon>Bacteria</taxon>
        <taxon>Bacillati</taxon>
        <taxon>Actinomycetota</taxon>
        <taxon>Actinomycetes</taxon>
        <taxon>Propionibacteriales</taxon>
        <taxon>Nocardioidaceae</taxon>
        <taxon>Nocardioides</taxon>
    </lineage>
</organism>
<evidence type="ECO:0000259" key="3">
    <source>
        <dbReference type="PROSITE" id="PS50977"/>
    </source>
</evidence>
<dbReference type="InterPro" id="IPR001647">
    <property type="entry name" value="HTH_TetR"/>
</dbReference>
<dbReference type="Pfam" id="PF00440">
    <property type="entry name" value="TetR_N"/>
    <property type="match status" value="1"/>
</dbReference>
<gene>
    <name evidence="4" type="ORF">GCM10022263_22010</name>
</gene>
<keyword evidence="5" id="KW-1185">Reference proteome</keyword>
<keyword evidence="1 2" id="KW-0238">DNA-binding</keyword>
<proteinExistence type="predicted"/>
<dbReference type="PANTHER" id="PTHR30055:SF226">
    <property type="entry name" value="HTH-TYPE TRANSCRIPTIONAL REGULATOR PKSA"/>
    <property type="match status" value="1"/>
</dbReference>
<dbReference type="PANTHER" id="PTHR30055">
    <property type="entry name" value="HTH-TYPE TRANSCRIPTIONAL REGULATOR RUTR"/>
    <property type="match status" value="1"/>
</dbReference>
<feature type="DNA-binding region" description="H-T-H motif" evidence="2">
    <location>
        <begin position="36"/>
        <end position="55"/>
    </location>
</feature>
<dbReference type="PROSITE" id="PS50977">
    <property type="entry name" value="HTH_TETR_2"/>
    <property type="match status" value="1"/>
</dbReference>
<feature type="domain" description="HTH tetR-type" evidence="3">
    <location>
        <begin position="14"/>
        <end position="73"/>
    </location>
</feature>
<name>A0ABP6VFS5_9ACTN</name>
<evidence type="ECO:0000313" key="5">
    <source>
        <dbReference type="Proteomes" id="UP001500301"/>
    </source>
</evidence>
<accession>A0ABP6VFS5</accession>
<dbReference type="InterPro" id="IPR050109">
    <property type="entry name" value="HTH-type_TetR-like_transc_reg"/>
</dbReference>
<evidence type="ECO:0000256" key="1">
    <source>
        <dbReference type="ARBA" id="ARBA00023125"/>
    </source>
</evidence>
<dbReference type="Proteomes" id="UP001500301">
    <property type="component" value="Unassembled WGS sequence"/>
</dbReference>
<reference evidence="5" key="1">
    <citation type="journal article" date="2019" name="Int. J. Syst. Evol. Microbiol.">
        <title>The Global Catalogue of Microorganisms (GCM) 10K type strain sequencing project: providing services to taxonomists for standard genome sequencing and annotation.</title>
        <authorList>
            <consortium name="The Broad Institute Genomics Platform"/>
            <consortium name="The Broad Institute Genome Sequencing Center for Infectious Disease"/>
            <person name="Wu L."/>
            <person name="Ma J."/>
        </authorList>
    </citation>
    <scope>NUCLEOTIDE SEQUENCE [LARGE SCALE GENOMIC DNA]</scope>
    <source>
        <strain evidence="5">JCM 17460</strain>
    </source>
</reference>
<sequence>MPRITAPTVAAHREQQLRAVLDSARAILGETRQAPTLAATAQRAGLARSSIYRYFASREELLAAVVADVFPEWAGQVRARVEAATTPGEKVWAYVCANIDLFSSSEQDVASALSEVADPHLLKEPMEAFHAELQRPLVAALVAHGEPHAQLMAETIESALVHVARRLGEPVEDPLRKDQALALLRRLLGGYLQRG</sequence>
<protein>
    <submittedName>
        <fullName evidence="4">TetR/AcrR family transcriptional regulator</fullName>
    </submittedName>
</protein>
<dbReference type="RefSeq" id="WP_218236233.1">
    <property type="nucleotide sequence ID" value="NZ_BAABBB010000009.1"/>
</dbReference>